<evidence type="ECO:0000256" key="1">
    <source>
        <dbReference type="SAM" id="Phobius"/>
    </source>
</evidence>
<dbReference type="RefSeq" id="WP_046440936.1">
    <property type="nucleotide sequence ID" value="NZ_CP011312.1"/>
</dbReference>
<keyword evidence="1" id="KW-1133">Transmembrane helix</keyword>
<sequence length="75" mass="8301">MSRKQIILGFAIAQVMSLIGLWASGIFSDGASLAIMALAILGSIVIASVIWLVVYFFVYSARTQNKDSWNKKQKY</sequence>
<dbReference type="Proteomes" id="UP000271380">
    <property type="component" value="Chromosome"/>
</dbReference>
<organism evidence="2 4">
    <name type="scientific">Corynebacterium kutscheri</name>
    <dbReference type="NCBI Taxonomy" id="35755"/>
    <lineage>
        <taxon>Bacteria</taxon>
        <taxon>Bacillati</taxon>
        <taxon>Actinomycetota</taxon>
        <taxon>Actinomycetes</taxon>
        <taxon>Mycobacteriales</taxon>
        <taxon>Corynebacteriaceae</taxon>
        <taxon>Corynebacterium</taxon>
    </lineage>
</organism>
<gene>
    <name evidence="3" type="ORF">NCTC949_00716</name>
    <name evidence="2" type="ORF">UL82_10675</name>
</gene>
<feature type="transmembrane region" description="Helical" evidence="1">
    <location>
        <begin position="7"/>
        <end position="27"/>
    </location>
</feature>
<dbReference type="EMBL" id="LR134377">
    <property type="protein sequence ID" value="VEH05640.1"/>
    <property type="molecule type" value="Genomic_DNA"/>
</dbReference>
<keyword evidence="1" id="KW-0472">Membrane</keyword>
<dbReference type="KEGG" id="cku:UL82_10675"/>
<evidence type="ECO:0000313" key="4">
    <source>
        <dbReference type="Proteomes" id="UP000033457"/>
    </source>
</evidence>
<dbReference type="Proteomes" id="UP000033457">
    <property type="component" value="Chromosome"/>
</dbReference>
<evidence type="ECO:0000313" key="2">
    <source>
        <dbReference type="EMBL" id="AKE42269.1"/>
    </source>
</evidence>
<reference evidence="2 4" key="1">
    <citation type="journal article" date="2015" name="Genome Announc.">
        <title>Complete Genome Sequence of Corynebacterium kutscheri DSM 20755, a Corynebacterial Type Strain with Remarkably Low G+C Content of Chromosomal DNA.</title>
        <authorList>
            <person name="Ruckert C."/>
            <person name="Albersmeier A."/>
            <person name="Winkler A."/>
            <person name="Tauch A."/>
        </authorList>
    </citation>
    <scope>NUCLEOTIDE SEQUENCE [LARGE SCALE GENOMIC DNA]</scope>
    <source>
        <strain evidence="2 4">DSM 20755</strain>
    </source>
</reference>
<accession>A0A0F6TE88</accession>
<dbReference type="AlphaFoldDB" id="A0A0F6TE88"/>
<keyword evidence="4" id="KW-1185">Reference proteome</keyword>
<evidence type="ECO:0000313" key="5">
    <source>
        <dbReference type="Proteomes" id="UP000271380"/>
    </source>
</evidence>
<keyword evidence="1" id="KW-0812">Transmembrane</keyword>
<proteinExistence type="predicted"/>
<protein>
    <submittedName>
        <fullName evidence="2">Uncharacterized protein</fullName>
    </submittedName>
</protein>
<reference evidence="3 5" key="2">
    <citation type="submission" date="2018-12" db="EMBL/GenBank/DDBJ databases">
        <authorList>
            <consortium name="Pathogen Informatics"/>
        </authorList>
    </citation>
    <scope>NUCLEOTIDE SEQUENCE [LARGE SCALE GENOMIC DNA]</scope>
    <source>
        <strain evidence="3 5">NCTC949</strain>
    </source>
</reference>
<evidence type="ECO:0000313" key="3">
    <source>
        <dbReference type="EMBL" id="VEH05640.1"/>
    </source>
</evidence>
<name>A0A0F6TE88_9CORY</name>
<dbReference type="EMBL" id="CP011312">
    <property type="protein sequence ID" value="AKE42269.1"/>
    <property type="molecule type" value="Genomic_DNA"/>
</dbReference>
<dbReference type="HOGENOM" id="CLU_2664886_0_0_11"/>
<feature type="transmembrane region" description="Helical" evidence="1">
    <location>
        <begin position="33"/>
        <end position="58"/>
    </location>
</feature>